<proteinExistence type="predicted"/>
<dbReference type="AlphaFoldDB" id="A0AAD5C870"/>
<gene>
    <name evidence="1" type="ORF">M8C21_012095</name>
</gene>
<organism evidence="1 2">
    <name type="scientific">Ambrosia artemisiifolia</name>
    <name type="common">Common ragweed</name>
    <dbReference type="NCBI Taxonomy" id="4212"/>
    <lineage>
        <taxon>Eukaryota</taxon>
        <taxon>Viridiplantae</taxon>
        <taxon>Streptophyta</taxon>
        <taxon>Embryophyta</taxon>
        <taxon>Tracheophyta</taxon>
        <taxon>Spermatophyta</taxon>
        <taxon>Magnoliopsida</taxon>
        <taxon>eudicotyledons</taxon>
        <taxon>Gunneridae</taxon>
        <taxon>Pentapetalae</taxon>
        <taxon>asterids</taxon>
        <taxon>campanulids</taxon>
        <taxon>Asterales</taxon>
        <taxon>Asteraceae</taxon>
        <taxon>Asteroideae</taxon>
        <taxon>Heliantheae alliance</taxon>
        <taxon>Heliantheae</taxon>
        <taxon>Ambrosia</taxon>
    </lineage>
</organism>
<dbReference type="PANTHER" id="PTHR34044">
    <property type="entry name" value="NUCLEAR PROTEIN"/>
    <property type="match status" value="1"/>
</dbReference>
<comment type="caution">
    <text evidence="1">The sequence shown here is derived from an EMBL/GenBank/DDBJ whole genome shotgun (WGS) entry which is preliminary data.</text>
</comment>
<evidence type="ECO:0000313" key="2">
    <source>
        <dbReference type="Proteomes" id="UP001206925"/>
    </source>
</evidence>
<name>A0AAD5C870_AMBAR</name>
<reference evidence="1" key="1">
    <citation type="submission" date="2022-06" db="EMBL/GenBank/DDBJ databases">
        <title>Uncovering the hologenomic basis of an extraordinary plant invasion.</title>
        <authorList>
            <person name="Bieker V.C."/>
            <person name="Martin M.D."/>
            <person name="Gilbert T."/>
            <person name="Hodgins K."/>
            <person name="Battlay P."/>
            <person name="Petersen B."/>
            <person name="Wilson J."/>
        </authorList>
    </citation>
    <scope>NUCLEOTIDE SEQUENCE</scope>
    <source>
        <strain evidence="1">AA19_3_7</strain>
        <tissue evidence="1">Leaf</tissue>
    </source>
</reference>
<protein>
    <submittedName>
        <fullName evidence="1">Uncharacterized protein</fullName>
    </submittedName>
</protein>
<evidence type="ECO:0000313" key="1">
    <source>
        <dbReference type="EMBL" id="KAI7736490.1"/>
    </source>
</evidence>
<keyword evidence="2" id="KW-1185">Reference proteome</keyword>
<dbReference type="PANTHER" id="PTHR34044:SF1">
    <property type="entry name" value="NUCLEAR PROTEIN"/>
    <property type="match status" value="1"/>
</dbReference>
<sequence length="304" mass="33333">MANVTTTLFSSKPYSLGNLNFKLPSTTSKHRTITSMVSVPTKVIPSIIVGGDISLGKALKQMGTGQDLVLKTGEPVPVDFPGPILVCTKNDDLDAVLESTPQSRWSDLVFFQDGMLMPWFESKGLSDPNQVLPFFDVSRPGKPPVDGITDVTPEGLTTAFGKWAPAVASRLHAGGLSCKILEKQAFQNRMIERLLWISAFMLTGARVPGGTMGDVASENHLYEVVMLMGEMAQATYEETGLAPEVHFETRLLAYSKAVSHIPAVVEDFKWRNGWFYSISQKAIAQGKEDPMSLHTRFLKEVNII</sequence>
<dbReference type="EMBL" id="JAMZMK010009258">
    <property type="protein sequence ID" value="KAI7736490.1"/>
    <property type="molecule type" value="Genomic_DNA"/>
</dbReference>
<accession>A0AAD5C870</accession>
<dbReference type="Proteomes" id="UP001206925">
    <property type="component" value="Unassembled WGS sequence"/>
</dbReference>